<reference evidence="2" key="1">
    <citation type="submission" date="2020-02" db="EMBL/GenBank/DDBJ databases">
        <authorList>
            <person name="Scholz U."/>
            <person name="Mascher M."/>
            <person name="Fiebig A."/>
        </authorList>
    </citation>
    <scope>NUCLEOTIDE SEQUENCE</scope>
</reference>
<dbReference type="AlphaFoldDB" id="A0A7I8L7A3"/>
<protein>
    <submittedName>
        <fullName evidence="2">Uncharacterized protein</fullName>
    </submittedName>
</protein>
<dbReference type="OrthoDB" id="1733150at2759"/>
<name>A0A7I8L7A3_SPIIN</name>
<organism evidence="2 3">
    <name type="scientific">Spirodela intermedia</name>
    <name type="common">Intermediate duckweed</name>
    <dbReference type="NCBI Taxonomy" id="51605"/>
    <lineage>
        <taxon>Eukaryota</taxon>
        <taxon>Viridiplantae</taxon>
        <taxon>Streptophyta</taxon>
        <taxon>Embryophyta</taxon>
        <taxon>Tracheophyta</taxon>
        <taxon>Spermatophyta</taxon>
        <taxon>Magnoliopsida</taxon>
        <taxon>Liliopsida</taxon>
        <taxon>Araceae</taxon>
        <taxon>Lemnoideae</taxon>
        <taxon>Spirodela</taxon>
    </lineage>
</organism>
<dbReference type="Proteomes" id="UP000663760">
    <property type="component" value="Chromosome 11"/>
</dbReference>
<keyword evidence="3" id="KW-1185">Reference proteome</keyword>
<gene>
    <name evidence="1" type="ORF">SI7747_11014748</name>
    <name evidence="2" type="ORF">SI8410_11015876</name>
</gene>
<accession>A0A7I8L7A3</accession>
<evidence type="ECO:0000313" key="1">
    <source>
        <dbReference type="EMBL" id="CAA2629108.1"/>
    </source>
</evidence>
<dbReference type="EMBL" id="LR746274">
    <property type="protein sequence ID" value="CAA7405198.1"/>
    <property type="molecule type" value="Genomic_DNA"/>
</dbReference>
<evidence type="ECO:0000313" key="2">
    <source>
        <dbReference type="EMBL" id="CAA7405198.1"/>
    </source>
</evidence>
<evidence type="ECO:0000313" key="3">
    <source>
        <dbReference type="Proteomes" id="UP000663760"/>
    </source>
</evidence>
<dbReference type="EMBL" id="LR743598">
    <property type="protein sequence ID" value="CAA2629108.1"/>
    <property type="molecule type" value="Genomic_DNA"/>
</dbReference>
<sequence>MTQKYMMLWTRMEMPLVAMFPNSTTRVLAGAWNSSPGDSRMNITTATIIGPQSIAISLSLSLSLSRYRADLIRARPSFFHNCA</sequence>
<proteinExistence type="predicted"/>